<feature type="region of interest" description="Disordered" evidence="1">
    <location>
        <begin position="927"/>
        <end position="957"/>
    </location>
</feature>
<feature type="domain" description="Iminophenyl-pyruvate dimer synthase" evidence="2">
    <location>
        <begin position="679"/>
        <end position="919"/>
    </location>
</feature>
<evidence type="ECO:0000259" key="2">
    <source>
        <dbReference type="Pfam" id="PF12902"/>
    </source>
</evidence>
<dbReference type="Proteomes" id="UP000820669">
    <property type="component" value="Unassembled WGS sequence"/>
</dbReference>
<dbReference type="RefSeq" id="WP_169383458.1">
    <property type="nucleotide sequence ID" value="NZ_JAAXLA010000046.1"/>
</dbReference>
<evidence type="ECO:0000256" key="1">
    <source>
        <dbReference type="SAM" id="MobiDB-lite"/>
    </source>
</evidence>
<dbReference type="Gene3D" id="1.20.1260.10">
    <property type="match status" value="1"/>
</dbReference>
<accession>A0ABX1SGG8</accession>
<evidence type="ECO:0000313" key="3">
    <source>
        <dbReference type="EMBL" id="NMH99977.1"/>
    </source>
</evidence>
<protein>
    <submittedName>
        <fullName evidence="3">VioB - polyketide synthase</fullName>
    </submittedName>
</protein>
<gene>
    <name evidence="3" type="ORF">HF526_22080</name>
</gene>
<dbReference type="InterPro" id="IPR012347">
    <property type="entry name" value="Ferritin-like"/>
</dbReference>
<organism evidence="3 4">
    <name type="scientific">Pseudonocardia acidicola</name>
    <dbReference type="NCBI Taxonomy" id="2724939"/>
    <lineage>
        <taxon>Bacteria</taxon>
        <taxon>Bacillati</taxon>
        <taxon>Actinomycetota</taxon>
        <taxon>Actinomycetes</taxon>
        <taxon>Pseudonocardiales</taxon>
        <taxon>Pseudonocardiaceae</taxon>
        <taxon>Pseudonocardia</taxon>
    </lineage>
</organism>
<dbReference type="Pfam" id="PF12902">
    <property type="entry name" value="Ferritin-like"/>
    <property type="match status" value="1"/>
</dbReference>
<name>A0ABX1SGG8_9PSEU</name>
<reference evidence="3 4" key="1">
    <citation type="submission" date="2020-04" db="EMBL/GenBank/DDBJ databases">
        <authorList>
            <person name="Klaysubun C."/>
            <person name="Duangmal K."/>
            <person name="Lipun K."/>
        </authorList>
    </citation>
    <scope>NUCLEOTIDE SEQUENCE [LARGE SCALE GENOMIC DNA]</scope>
    <source>
        <strain evidence="3 4">K10HN5</strain>
    </source>
</reference>
<dbReference type="InterPro" id="IPR026820">
    <property type="entry name" value="VioB/RebD_dom"/>
</dbReference>
<sequence length="1095" mass="119494">MSVLELPRLHFRGTAVTRLPTGPRSGLLDLATNQALTDDGPFPVDRPVAEYHAYLDRRGPRYDDAGRPDPDGAFSASKGWNFGGNGHFWVDARIVSAEGPAGPDVADPVVGRAVDMWGHYNEYLATTVNRARVFDVDPTSNWTTTIMVGQFGFGRDGRSHDTGYMLMGEVTGTAPPRWHNLEHIADVGEHVLAAQMRRSVVHQFVVTRDEGLSWLPESEVSPVTRLLRSAVDGAADGLVVQFALSNMAAPVVADTPDLWDVRGTVAPWRADELRTYPAGRLLTPPRGRRGGLHNLTVAVDAERATLNMITAVPVPRRAARAGPGPTPALGPRFDAGDLELRTARTDRLVATIPAAVYRGAGYDLTSGVVTVPAELPGSAVEDEALCLVGRVAAAAREVLLAEEEINLQVDDACVFLEHPDRVRGDDHAAEVAVRSFVRGRPAPVDTVYVRQFPNPRSRPLDPAATAARCGDIDIVQLHGGRREESGGWAPACTLGTDDHGRGCFTVRGARAGATRIQLTAHADDVPCDGSVPGSAAAAYDDEDALGYWAGAGSMAVRVLPDDWHLDGLTVQDASFELVYREVFAYYELLYSFMKAEVFSLADGCKARTYARLIWQMCDPRNKTKTYYMPPSRDMSEPKARLLLSFLRAQQAVTDIPVVVPSVRRTGGGITRRGELWAALKWAATVELTVMLQYLYAAYSIPTYGAGCEHVRRGLWTPEQLRLACGDGGETTAGGLRGDLLSIAREEMIHFLVVNNIIMAMGEPFHVPVVDFGTVNATLPIPMDFALEPLGLGSVQRFIAIERPEAEIGEIRRDPGPEVPAATEPARSWGSLSELYADIREGLQRVPDVFMVQKGRGGGEHHLFLRRSVNAVHPDYQLEVDDLSSALFAVDLVTEQGEGNKLTTVPSAGSSHYDMFLRISEALTAEQQAGTGRRRWSPAYPVPRNPTLHEGDPNTETVTDPQARAVMGLFNRSYFLMFQLMVQHFGQTPDASLRRSALMNTAIDVMTGMMSPLAELLVTMPSGRRGKTAGPSFELEGEPRFTARPDIAMQSVALRFQHLAEAARKCEAVPDRVTGMFSFYAEYVRDLAHRPAQENR</sequence>
<comment type="caution">
    <text evidence="3">The sequence shown here is derived from an EMBL/GenBank/DDBJ whole genome shotgun (WGS) entry which is preliminary data.</text>
</comment>
<evidence type="ECO:0000313" key="4">
    <source>
        <dbReference type="Proteomes" id="UP000820669"/>
    </source>
</evidence>
<proteinExistence type="predicted"/>
<dbReference type="EMBL" id="JAAXLA010000046">
    <property type="protein sequence ID" value="NMH99977.1"/>
    <property type="molecule type" value="Genomic_DNA"/>
</dbReference>
<keyword evidence="4" id="KW-1185">Reference proteome</keyword>